<comment type="caution">
    <text evidence="1">The sequence shown here is derived from an EMBL/GenBank/DDBJ whole genome shotgun (WGS) entry which is preliminary data.</text>
</comment>
<dbReference type="Proteomes" id="UP000218231">
    <property type="component" value="Unassembled WGS sequence"/>
</dbReference>
<dbReference type="AlphaFoldDB" id="A0A2A2K9E5"/>
<evidence type="ECO:0000313" key="1">
    <source>
        <dbReference type="EMBL" id="PAV70530.1"/>
    </source>
</evidence>
<name>A0A2A2K9E5_9BILA</name>
<protein>
    <submittedName>
        <fullName evidence="1">Uncharacterized protein</fullName>
    </submittedName>
</protein>
<organism evidence="1 2">
    <name type="scientific">Diploscapter pachys</name>
    <dbReference type="NCBI Taxonomy" id="2018661"/>
    <lineage>
        <taxon>Eukaryota</taxon>
        <taxon>Metazoa</taxon>
        <taxon>Ecdysozoa</taxon>
        <taxon>Nematoda</taxon>
        <taxon>Chromadorea</taxon>
        <taxon>Rhabditida</taxon>
        <taxon>Rhabditina</taxon>
        <taxon>Rhabditomorpha</taxon>
        <taxon>Rhabditoidea</taxon>
        <taxon>Rhabditidae</taxon>
        <taxon>Diploscapter</taxon>
    </lineage>
</organism>
<dbReference type="EMBL" id="LIAE01009274">
    <property type="protein sequence ID" value="PAV70530.1"/>
    <property type="molecule type" value="Genomic_DNA"/>
</dbReference>
<proteinExistence type="predicted"/>
<gene>
    <name evidence="1" type="ORF">WR25_16391</name>
</gene>
<keyword evidence="2" id="KW-1185">Reference proteome</keyword>
<evidence type="ECO:0000313" key="2">
    <source>
        <dbReference type="Proteomes" id="UP000218231"/>
    </source>
</evidence>
<accession>A0A2A2K9E5</accession>
<sequence>MAMLGPDAVRLGVHPALSDYAYALAMRRRGAVAQGLVVVMSQFDAVTDGYAGGDRLCTDGTKYAFERRRGSLTTSGTSVSRCDSTYERAASILIEFARRFSPLPKLLR</sequence>
<reference evidence="1 2" key="1">
    <citation type="journal article" date="2017" name="Curr. Biol.">
        <title>Genome architecture and evolution of a unichromosomal asexual nematode.</title>
        <authorList>
            <person name="Fradin H."/>
            <person name="Zegar C."/>
            <person name="Gutwein M."/>
            <person name="Lucas J."/>
            <person name="Kovtun M."/>
            <person name="Corcoran D."/>
            <person name="Baugh L.R."/>
            <person name="Kiontke K."/>
            <person name="Gunsalus K."/>
            <person name="Fitch D.H."/>
            <person name="Piano F."/>
        </authorList>
    </citation>
    <scope>NUCLEOTIDE SEQUENCE [LARGE SCALE GENOMIC DNA]</scope>
    <source>
        <strain evidence="1">PF1309</strain>
    </source>
</reference>